<evidence type="ECO:0000256" key="1">
    <source>
        <dbReference type="SAM" id="MobiDB-lite"/>
    </source>
</evidence>
<organism evidence="2 3">
    <name type="scientific">Fundulus heteroclitus</name>
    <name type="common">Killifish</name>
    <name type="synonym">Mummichog</name>
    <dbReference type="NCBI Taxonomy" id="8078"/>
    <lineage>
        <taxon>Eukaryota</taxon>
        <taxon>Metazoa</taxon>
        <taxon>Chordata</taxon>
        <taxon>Craniata</taxon>
        <taxon>Vertebrata</taxon>
        <taxon>Euteleostomi</taxon>
        <taxon>Actinopterygii</taxon>
        <taxon>Neopterygii</taxon>
        <taxon>Teleostei</taxon>
        <taxon>Neoteleostei</taxon>
        <taxon>Acanthomorphata</taxon>
        <taxon>Ovalentaria</taxon>
        <taxon>Atherinomorphae</taxon>
        <taxon>Cyprinodontiformes</taxon>
        <taxon>Fundulidae</taxon>
        <taxon>Fundulus</taxon>
    </lineage>
</organism>
<dbReference type="GeneID" id="105920954"/>
<dbReference type="CTD" id="112441434"/>
<name>A0A3Q2TMA2_FUNHE</name>
<dbReference type="GO" id="GO:2001034">
    <property type="term" value="P:positive regulation of double-strand break repair via nonhomologous end joining"/>
    <property type="evidence" value="ECO:0007669"/>
    <property type="project" value="TreeGrafter"/>
</dbReference>
<feature type="region of interest" description="Disordered" evidence="1">
    <location>
        <begin position="103"/>
        <end position="126"/>
    </location>
</feature>
<evidence type="ECO:0000313" key="3">
    <source>
        <dbReference type="Proteomes" id="UP000265000"/>
    </source>
</evidence>
<dbReference type="CDD" id="cd22293">
    <property type="entry name" value="RBD_SHLD3_N"/>
    <property type="match status" value="1"/>
</dbReference>
<dbReference type="Proteomes" id="UP000265000">
    <property type="component" value="Unplaced"/>
</dbReference>
<proteinExistence type="predicted"/>
<evidence type="ECO:0008006" key="4">
    <source>
        <dbReference type="Google" id="ProtNLM"/>
    </source>
</evidence>
<protein>
    <recommendedName>
        <fullName evidence="4">Shieldin complex subunit 3</fullName>
    </recommendedName>
</protein>
<reference evidence="2" key="1">
    <citation type="submission" date="2025-08" db="UniProtKB">
        <authorList>
            <consortium name="Ensembl"/>
        </authorList>
    </citation>
    <scope>IDENTIFICATION</scope>
</reference>
<sequence>MDDVVLHYRPGPAVGFSRLLEQTEKLLEPFPCRPPPVFSPWFPSAADRQLPIRPARPAPRISPAGGVLTEQRSQAGNRVVSVAAPPEHAERTEDALCISETPDHLLPGRRATPPSPRQHPGSERVGCPRRRSWSVFTQRGVLLQSSQRLSTRFHRLVSVHRLQLRQRAKWVITEQNCGDVEQVWRCLSRSVPSSRLPTCNANIQRDRAEIWVFCDLLYSEQVGRLLKDELQLSGSIKLSVHKLGTIFSM</sequence>
<dbReference type="Ensembl" id="ENSFHET00000026319.1">
    <property type="protein sequence ID" value="ENSFHEP00000017595.1"/>
    <property type="gene ID" value="ENSFHEG00000019324.1"/>
</dbReference>
<accession>A0A3Q2TMA2</accession>
<reference evidence="2" key="2">
    <citation type="submission" date="2025-09" db="UniProtKB">
        <authorList>
            <consortium name="Ensembl"/>
        </authorList>
    </citation>
    <scope>IDENTIFICATION</scope>
</reference>
<dbReference type="GO" id="GO:2000042">
    <property type="term" value="P:negative regulation of double-strand break repair via homologous recombination"/>
    <property type="evidence" value="ECO:0007669"/>
    <property type="project" value="TreeGrafter"/>
</dbReference>
<dbReference type="GO" id="GO:0045830">
    <property type="term" value="P:positive regulation of isotype switching"/>
    <property type="evidence" value="ECO:0007669"/>
    <property type="project" value="TreeGrafter"/>
</dbReference>
<dbReference type="InterPro" id="IPR039996">
    <property type="entry name" value="Shieldin_RINN1"/>
</dbReference>
<dbReference type="PANTHER" id="PTHR41404:SF1">
    <property type="entry name" value="SHIELDIN COMPLEX SUBUNIT 3"/>
    <property type="match status" value="1"/>
</dbReference>
<dbReference type="AlphaFoldDB" id="A0A3Q2TMA2"/>
<dbReference type="STRING" id="8078.ENSFHEP00000017595"/>
<evidence type="ECO:0000313" key="2">
    <source>
        <dbReference type="Ensembl" id="ENSFHEP00000017595.1"/>
    </source>
</evidence>
<dbReference type="PANTHER" id="PTHR41404">
    <property type="entry name" value="SHIELDIN COMPLEX SUBUNIT 3"/>
    <property type="match status" value="1"/>
</dbReference>
<dbReference type="GeneTree" id="ENSGT00530000065159"/>
<keyword evidence="3" id="KW-1185">Reference proteome</keyword>
<dbReference type="OrthoDB" id="5963356at2759"/>